<evidence type="ECO:0000313" key="2">
    <source>
        <dbReference type="EMBL" id="PTQ47064.1"/>
    </source>
</evidence>
<dbReference type="Gramene" id="Mp7g14680.1">
    <property type="protein sequence ID" value="Mp7g14680.1.cds1"/>
    <property type="gene ID" value="Mp7g14680"/>
</dbReference>
<gene>
    <name evidence="2" type="ORF">MARPO_0009s0153</name>
</gene>
<protein>
    <submittedName>
        <fullName evidence="2">Uncharacterized protein</fullName>
    </submittedName>
</protein>
<keyword evidence="3" id="KW-1185">Reference proteome</keyword>
<evidence type="ECO:0000256" key="1">
    <source>
        <dbReference type="SAM" id="MobiDB-lite"/>
    </source>
</evidence>
<proteinExistence type="predicted"/>
<feature type="compositionally biased region" description="Polar residues" evidence="1">
    <location>
        <begin position="8"/>
        <end position="20"/>
    </location>
</feature>
<accession>A0A2R6XLT0</accession>
<reference evidence="3" key="1">
    <citation type="journal article" date="2017" name="Cell">
        <title>Insights into land plant evolution garnered from the Marchantia polymorpha genome.</title>
        <authorList>
            <person name="Bowman J.L."/>
            <person name="Kohchi T."/>
            <person name="Yamato K.T."/>
            <person name="Jenkins J."/>
            <person name="Shu S."/>
            <person name="Ishizaki K."/>
            <person name="Yamaoka S."/>
            <person name="Nishihama R."/>
            <person name="Nakamura Y."/>
            <person name="Berger F."/>
            <person name="Adam C."/>
            <person name="Aki S.S."/>
            <person name="Althoff F."/>
            <person name="Araki T."/>
            <person name="Arteaga-Vazquez M.A."/>
            <person name="Balasubrmanian S."/>
            <person name="Barry K."/>
            <person name="Bauer D."/>
            <person name="Boehm C.R."/>
            <person name="Briginshaw L."/>
            <person name="Caballero-Perez J."/>
            <person name="Catarino B."/>
            <person name="Chen F."/>
            <person name="Chiyoda S."/>
            <person name="Chovatia M."/>
            <person name="Davies K.M."/>
            <person name="Delmans M."/>
            <person name="Demura T."/>
            <person name="Dierschke T."/>
            <person name="Dolan L."/>
            <person name="Dorantes-Acosta A.E."/>
            <person name="Eklund D.M."/>
            <person name="Florent S.N."/>
            <person name="Flores-Sandoval E."/>
            <person name="Fujiyama A."/>
            <person name="Fukuzawa H."/>
            <person name="Galik B."/>
            <person name="Grimanelli D."/>
            <person name="Grimwood J."/>
            <person name="Grossniklaus U."/>
            <person name="Hamada T."/>
            <person name="Haseloff J."/>
            <person name="Hetherington A.J."/>
            <person name="Higo A."/>
            <person name="Hirakawa Y."/>
            <person name="Hundley H.N."/>
            <person name="Ikeda Y."/>
            <person name="Inoue K."/>
            <person name="Inoue S.I."/>
            <person name="Ishida S."/>
            <person name="Jia Q."/>
            <person name="Kakita M."/>
            <person name="Kanazawa T."/>
            <person name="Kawai Y."/>
            <person name="Kawashima T."/>
            <person name="Kennedy M."/>
            <person name="Kinose K."/>
            <person name="Kinoshita T."/>
            <person name="Kohara Y."/>
            <person name="Koide E."/>
            <person name="Komatsu K."/>
            <person name="Kopischke S."/>
            <person name="Kubo M."/>
            <person name="Kyozuka J."/>
            <person name="Lagercrantz U."/>
            <person name="Lin S.S."/>
            <person name="Lindquist E."/>
            <person name="Lipzen A.M."/>
            <person name="Lu C.W."/>
            <person name="De Luna E."/>
            <person name="Martienssen R.A."/>
            <person name="Minamino N."/>
            <person name="Mizutani M."/>
            <person name="Mizutani M."/>
            <person name="Mochizuki N."/>
            <person name="Monte I."/>
            <person name="Mosher R."/>
            <person name="Nagasaki H."/>
            <person name="Nakagami H."/>
            <person name="Naramoto S."/>
            <person name="Nishitani K."/>
            <person name="Ohtani M."/>
            <person name="Okamoto T."/>
            <person name="Okumura M."/>
            <person name="Phillips J."/>
            <person name="Pollak B."/>
            <person name="Reinders A."/>
            <person name="Rovekamp M."/>
            <person name="Sano R."/>
            <person name="Sawa S."/>
            <person name="Schmid M.W."/>
            <person name="Shirakawa M."/>
            <person name="Solano R."/>
            <person name="Spunde A."/>
            <person name="Suetsugu N."/>
            <person name="Sugano S."/>
            <person name="Sugiyama A."/>
            <person name="Sun R."/>
            <person name="Suzuki Y."/>
            <person name="Takenaka M."/>
            <person name="Takezawa D."/>
            <person name="Tomogane H."/>
            <person name="Tsuzuki M."/>
            <person name="Ueda T."/>
            <person name="Umeda M."/>
            <person name="Ward J.M."/>
            <person name="Watanabe Y."/>
            <person name="Yazaki K."/>
            <person name="Yokoyama R."/>
            <person name="Yoshitake Y."/>
            <person name="Yotsui I."/>
            <person name="Zachgo S."/>
            <person name="Schmutz J."/>
        </authorList>
    </citation>
    <scope>NUCLEOTIDE SEQUENCE [LARGE SCALE GENOMIC DNA]</scope>
    <source>
        <strain evidence="3">Tak-1</strain>
    </source>
</reference>
<feature type="region of interest" description="Disordered" evidence="1">
    <location>
        <begin position="1"/>
        <end position="25"/>
    </location>
</feature>
<dbReference type="EMBL" id="KZ772681">
    <property type="protein sequence ID" value="PTQ47064.1"/>
    <property type="molecule type" value="Genomic_DNA"/>
</dbReference>
<name>A0A2R6XLT0_MARPO</name>
<dbReference type="AlphaFoldDB" id="A0A2R6XLT0"/>
<sequence length="130" mass="14279">MARHELQTLPSSLQSAQSNAARRERTTSEPFLVLILSPTSLSPDPSLFSPSDPILRSIQRITIDAQCTSYKNIPGSKTESIQELNEELSKGAFRGSISRDFFTSGEFEGNDADFGFSSNSSIYPKSTLLE</sequence>
<evidence type="ECO:0000313" key="3">
    <source>
        <dbReference type="Proteomes" id="UP000244005"/>
    </source>
</evidence>
<dbReference type="Proteomes" id="UP000244005">
    <property type="component" value="Unassembled WGS sequence"/>
</dbReference>
<organism evidence="2 3">
    <name type="scientific">Marchantia polymorpha</name>
    <name type="common">Common liverwort</name>
    <name type="synonym">Marchantia aquatica</name>
    <dbReference type="NCBI Taxonomy" id="3197"/>
    <lineage>
        <taxon>Eukaryota</taxon>
        <taxon>Viridiplantae</taxon>
        <taxon>Streptophyta</taxon>
        <taxon>Embryophyta</taxon>
        <taxon>Marchantiophyta</taxon>
        <taxon>Marchantiopsida</taxon>
        <taxon>Marchantiidae</taxon>
        <taxon>Marchantiales</taxon>
        <taxon>Marchantiaceae</taxon>
        <taxon>Marchantia</taxon>
    </lineage>
</organism>